<keyword evidence="3" id="KW-1185">Reference proteome</keyword>
<evidence type="ECO:0000256" key="1">
    <source>
        <dbReference type="SAM" id="MobiDB-lite"/>
    </source>
</evidence>
<protein>
    <submittedName>
        <fullName evidence="2">PIR Superfamily Protein</fullName>
    </submittedName>
</protein>
<sequence>MSAGIPQTGLAKLFGYTPKELYSEHFYQERELPYLDLHNYSIHCNEVIVKGEKGHVRDLCKRVLKYLKESRKYQKPTSGYDECILLNYWIYDDLDKYYKHNTENMNIAYAGIEKIWNNLVNDSYQISYYQKCVPLFKSILDHDDWKKRKELYDYCINYELIGQMSKFIDEKCMQYYGYIEEKAELYDHFEKECLSHPDTCPEFYNKCKDYKPEKVLDTLICHEKIKAKKVAALQNSQRQAPESGPHASGTDLTQENSQIGTKFGHTVLGVAPVLVAASALYRYTPVGSWILKLGGYNQNNVSNMNGEELDGFLSNAQGSDGMFFGGGENYISYQPM</sequence>
<dbReference type="Proteomes" id="UP000078555">
    <property type="component" value="Unassembled WGS sequence"/>
</dbReference>
<gene>
    <name evidence="2" type="ORF">POVWA1_080130</name>
</gene>
<feature type="region of interest" description="Disordered" evidence="1">
    <location>
        <begin position="234"/>
        <end position="254"/>
    </location>
</feature>
<evidence type="ECO:0000313" key="2">
    <source>
        <dbReference type="EMBL" id="SBT57103.1"/>
    </source>
</evidence>
<dbReference type="EMBL" id="FLRD01001364">
    <property type="protein sequence ID" value="SBT57103.1"/>
    <property type="molecule type" value="Genomic_DNA"/>
</dbReference>
<proteinExistence type="predicted"/>
<dbReference type="AlphaFoldDB" id="A0A1A9ALN6"/>
<reference evidence="3" key="1">
    <citation type="submission" date="2016-05" db="EMBL/GenBank/DDBJ databases">
        <authorList>
            <person name="Naeem R."/>
        </authorList>
    </citation>
    <scope>NUCLEOTIDE SEQUENCE [LARGE SCALE GENOMIC DNA]</scope>
</reference>
<name>A0A1A9ALN6_PLAOA</name>
<dbReference type="Pfam" id="PF05795">
    <property type="entry name" value="Plasmodium_Vir"/>
    <property type="match status" value="1"/>
</dbReference>
<dbReference type="InterPro" id="IPR008780">
    <property type="entry name" value="Plasmodium_Vir"/>
</dbReference>
<accession>A0A1A9ALN6</accession>
<organism evidence="2 3">
    <name type="scientific">Plasmodium ovale wallikeri</name>
    <dbReference type="NCBI Taxonomy" id="864142"/>
    <lineage>
        <taxon>Eukaryota</taxon>
        <taxon>Sar</taxon>
        <taxon>Alveolata</taxon>
        <taxon>Apicomplexa</taxon>
        <taxon>Aconoidasida</taxon>
        <taxon>Haemosporida</taxon>
        <taxon>Plasmodiidae</taxon>
        <taxon>Plasmodium</taxon>
        <taxon>Plasmodium (Plasmodium)</taxon>
    </lineage>
</organism>
<evidence type="ECO:0000313" key="3">
    <source>
        <dbReference type="Proteomes" id="UP000078555"/>
    </source>
</evidence>